<evidence type="ECO:0000313" key="1">
    <source>
        <dbReference type="EMBL" id="GAH23387.1"/>
    </source>
</evidence>
<gene>
    <name evidence="1" type="ORF">S01H4_67468</name>
</gene>
<comment type="caution">
    <text evidence="1">The sequence shown here is derived from an EMBL/GenBank/DDBJ whole genome shotgun (WGS) entry which is preliminary data.</text>
</comment>
<organism evidence="1">
    <name type="scientific">marine sediment metagenome</name>
    <dbReference type="NCBI Taxonomy" id="412755"/>
    <lineage>
        <taxon>unclassified sequences</taxon>
        <taxon>metagenomes</taxon>
        <taxon>ecological metagenomes</taxon>
    </lineage>
</organism>
<feature type="non-terminal residue" evidence="1">
    <location>
        <position position="31"/>
    </location>
</feature>
<dbReference type="EMBL" id="BART01042469">
    <property type="protein sequence ID" value="GAH23387.1"/>
    <property type="molecule type" value="Genomic_DNA"/>
</dbReference>
<reference evidence="1" key="1">
    <citation type="journal article" date="2014" name="Front. Microbiol.">
        <title>High frequency of phylogenetically diverse reductive dehalogenase-homologous genes in deep subseafloor sedimentary metagenomes.</title>
        <authorList>
            <person name="Kawai M."/>
            <person name="Futagami T."/>
            <person name="Toyoda A."/>
            <person name="Takaki Y."/>
            <person name="Nishi S."/>
            <person name="Hori S."/>
            <person name="Arai W."/>
            <person name="Tsubouchi T."/>
            <person name="Morono Y."/>
            <person name="Uchiyama I."/>
            <person name="Ito T."/>
            <person name="Fujiyama A."/>
            <person name="Inagaki F."/>
            <person name="Takami H."/>
        </authorList>
    </citation>
    <scope>NUCLEOTIDE SEQUENCE</scope>
    <source>
        <strain evidence="1">Expedition CK06-06</strain>
    </source>
</reference>
<proteinExistence type="predicted"/>
<feature type="non-terminal residue" evidence="1">
    <location>
        <position position="1"/>
    </location>
</feature>
<sequence>VKLNIHKFPYTNGLKTPILNTKSCLAKNFSV</sequence>
<accession>X1DTA5</accession>
<dbReference type="AlphaFoldDB" id="X1DTA5"/>
<name>X1DTA5_9ZZZZ</name>
<protein>
    <submittedName>
        <fullName evidence="1">Uncharacterized protein</fullName>
    </submittedName>
</protein>